<comment type="catalytic activity">
    <reaction evidence="7">
        <text>adenosine(1518)/adenosine(1519) in 16S rRNA + 4 S-adenosyl-L-methionine = N(6)-dimethyladenosine(1518)/N(6)-dimethyladenosine(1519) in 16S rRNA + 4 S-adenosyl-L-homocysteine + 4 H(+)</text>
        <dbReference type="Rhea" id="RHEA:19609"/>
        <dbReference type="Rhea" id="RHEA-COMP:10232"/>
        <dbReference type="Rhea" id="RHEA-COMP:10233"/>
        <dbReference type="ChEBI" id="CHEBI:15378"/>
        <dbReference type="ChEBI" id="CHEBI:57856"/>
        <dbReference type="ChEBI" id="CHEBI:59789"/>
        <dbReference type="ChEBI" id="CHEBI:74411"/>
        <dbReference type="ChEBI" id="CHEBI:74493"/>
        <dbReference type="EC" id="2.1.1.182"/>
    </reaction>
</comment>
<feature type="binding site" evidence="7 8">
    <location>
        <position position="82"/>
    </location>
    <ligand>
        <name>S-adenosyl-L-methionine</name>
        <dbReference type="ChEBI" id="CHEBI:59789"/>
    </ligand>
</feature>
<dbReference type="InterPro" id="IPR029063">
    <property type="entry name" value="SAM-dependent_MTases_sf"/>
</dbReference>
<keyword evidence="6 7" id="KW-0694">RNA-binding</keyword>
<gene>
    <name evidence="7 11" type="primary">rsmA</name>
    <name evidence="7" type="synonym">ksgA</name>
    <name evidence="11" type="ORF">J4573_07975</name>
</gene>
<comment type="subcellular location">
    <subcellularLocation>
        <location evidence="7">Cytoplasm</location>
    </subcellularLocation>
</comment>
<keyword evidence="3 7" id="KW-0489">Methyltransferase</keyword>
<evidence type="ECO:0000256" key="1">
    <source>
        <dbReference type="ARBA" id="ARBA00022490"/>
    </source>
</evidence>
<evidence type="ECO:0000259" key="10">
    <source>
        <dbReference type="SMART" id="SM00650"/>
    </source>
</evidence>
<evidence type="ECO:0000256" key="5">
    <source>
        <dbReference type="ARBA" id="ARBA00022691"/>
    </source>
</evidence>
<evidence type="ECO:0000256" key="3">
    <source>
        <dbReference type="ARBA" id="ARBA00022603"/>
    </source>
</evidence>
<dbReference type="Gene3D" id="3.40.50.150">
    <property type="entry name" value="Vaccinia Virus protein VP39"/>
    <property type="match status" value="1"/>
</dbReference>
<dbReference type="InterPro" id="IPR020598">
    <property type="entry name" value="rRNA_Ade_methylase_Trfase_N"/>
</dbReference>
<dbReference type="GO" id="GO:0052908">
    <property type="term" value="F:16S rRNA (adenine(1518)-N(6)/adenine(1519)-N(6))-dimethyltransferase activity"/>
    <property type="evidence" value="ECO:0007669"/>
    <property type="project" value="UniProtKB-EC"/>
</dbReference>
<dbReference type="PANTHER" id="PTHR11727">
    <property type="entry name" value="DIMETHYLADENOSINE TRANSFERASE"/>
    <property type="match status" value="1"/>
</dbReference>
<feature type="region of interest" description="Disordered" evidence="9">
    <location>
        <begin position="287"/>
        <end position="336"/>
    </location>
</feature>
<dbReference type="InterPro" id="IPR020596">
    <property type="entry name" value="rRNA_Ade_Mease_Trfase_CS"/>
</dbReference>
<feature type="binding site" evidence="7 8">
    <location>
        <position position="112"/>
    </location>
    <ligand>
        <name>S-adenosyl-L-methionine</name>
        <dbReference type="ChEBI" id="CHEBI:59789"/>
    </ligand>
</feature>
<dbReference type="SUPFAM" id="SSF53335">
    <property type="entry name" value="S-adenosyl-L-methionine-dependent methyltransferases"/>
    <property type="match status" value="1"/>
</dbReference>
<feature type="binding site" evidence="7 8">
    <location>
        <position position="130"/>
    </location>
    <ligand>
        <name>S-adenosyl-L-methionine</name>
        <dbReference type="ChEBI" id="CHEBI:59789"/>
    </ligand>
</feature>
<evidence type="ECO:0000256" key="9">
    <source>
        <dbReference type="SAM" id="MobiDB-lite"/>
    </source>
</evidence>
<keyword evidence="12" id="KW-1185">Reference proteome</keyword>
<dbReference type="GO" id="GO:0003723">
    <property type="term" value="F:RNA binding"/>
    <property type="evidence" value="ECO:0007669"/>
    <property type="project" value="UniProtKB-UniRule"/>
</dbReference>
<keyword evidence="4 7" id="KW-0808">Transferase</keyword>
<feature type="domain" description="Ribosomal RNA adenine methylase transferase N-terminal" evidence="10">
    <location>
        <begin position="41"/>
        <end position="215"/>
    </location>
</feature>
<dbReference type="RefSeq" id="WP_208254625.1">
    <property type="nucleotide sequence ID" value="NZ_JAGEOJ010000003.1"/>
</dbReference>
<dbReference type="NCBIfam" id="TIGR00755">
    <property type="entry name" value="ksgA"/>
    <property type="match status" value="1"/>
</dbReference>
<reference evidence="11" key="1">
    <citation type="submission" date="2021-03" db="EMBL/GenBank/DDBJ databases">
        <authorList>
            <person name="Kanchanasin P."/>
            <person name="Saeng-In P."/>
            <person name="Phongsopitanun W."/>
            <person name="Yuki M."/>
            <person name="Kudo T."/>
            <person name="Ohkuma M."/>
            <person name="Tanasupawat S."/>
        </authorList>
    </citation>
    <scope>NUCLEOTIDE SEQUENCE</scope>
    <source>
        <strain evidence="11">GKU 128</strain>
    </source>
</reference>
<evidence type="ECO:0000313" key="11">
    <source>
        <dbReference type="EMBL" id="MBO2447023.1"/>
    </source>
</evidence>
<evidence type="ECO:0000256" key="6">
    <source>
        <dbReference type="ARBA" id="ARBA00022884"/>
    </source>
</evidence>
<dbReference type="HAMAP" id="MF_00607">
    <property type="entry name" value="16SrRNA_methyltr_A"/>
    <property type="match status" value="1"/>
</dbReference>
<feature type="compositionally biased region" description="Gly residues" evidence="9">
    <location>
        <begin position="323"/>
        <end position="336"/>
    </location>
</feature>
<evidence type="ECO:0000256" key="4">
    <source>
        <dbReference type="ARBA" id="ARBA00022679"/>
    </source>
</evidence>
<keyword evidence="5 7" id="KW-0949">S-adenosyl-L-methionine</keyword>
<dbReference type="InterPro" id="IPR023165">
    <property type="entry name" value="rRNA_Ade_diMease-like_C"/>
</dbReference>
<dbReference type="GO" id="GO:0005829">
    <property type="term" value="C:cytosol"/>
    <property type="evidence" value="ECO:0007669"/>
    <property type="project" value="TreeGrafter"/>
</dbReference>
<dbReference type="InterPro" id="IPR011530">
    <property type="entry name" value="rRNA_adenine_dimethylase"/>
</dbReference>
<dbReference type="InterPro" id="IPR001737">
    <property type="entry name" value="KsgA/Erm"/>
</dbReference>
<evidence type="ECO:0000256" key="2">
    <source>
        <dbReference type="ARBA" id="ARBA00022552"/>
    </source>
</evidence>
<dbReference type="CDD" id="cd02440">
    <property type="entry name" value="AdoMet_MTases"/>
    <property type="match status" value="1"/>
</dbReference>
<feature type="binding site" evidence="7 8">
    <location>
        <position position="61"/>
    </location>
    <ligand>
        <name>S-adenosyl-L-methionine</name>
        <dbReference type="ChEBI" id="CHEBI:59789"/>
    </ligand>
</feature>
<dbReference type="Proteomes" id="UP000669179">
    <property type="component" value="Unassembled WGS sequence"/>
</dbReference>
<feature type="binding site" evidence="7 8">
    <location>
        <position position="36"/>
    </location>
    <ligand>
        <name>S-adenosyl-L-methionine</name>
        <dbReference type="ChEBI" id="CHEBI:59789"/>
    </ligand>
</feature>
<dbReference type="AlphaFoldDB" id="A0A939T2R4"/>
<dbReference type="PROSITE" id="PS01131">
    <property type="entry name" value="RRNA_A_DIMETH"/>
    <property type="match status" value="1"/>
</dbReference>
<proteinExistence type="inferred from homology"/>
<organism evidence="11 12">
    <name type="scientific">Actinomadura barringtoniae</name>
    <dbReference type="NCBI Taxonomy" id="1427535"/>
    <lineage>
        <taxon>Bacteria</taxon>
        <taxon>Bacillati</taxon>
        <taxon>Actinomycetota</taxon>
        <taxon>Actinomycetes</taxon>
        <taxon>Streptosporangiales</taxon>
        <taxon>Thermomonosporaceae</taxon>
        <taxon>Actinomadura</taxon>
    </lineage>
</organism>
<dbReference type="SMART" id="SM00650">
    <property type="entry name" value="rADc"/>
    <property type="match status" value="1"/>
</dbReference>
<dbReference type="PANTHER" id="PTHR11727:SF7">
    <property type="entry name" value="DIMETHYLADENOSINE TRANSFERASE-RELATED"/>
    <property type="match status" value="1"/>
</dbReference>
<comment type="caution">
    <text evidence="11">The sequence shown here is derived from an EMBL/GenBank/DDBJ whole genome shotgun (WGS) entry which is preliminary data.</text>
</comment>
<dbReference type="FunFam" id="1.10.8.100:FF:000003">
    <property type="entry name" value="Ribosomal RNA small subunit methyltransferase A"/>
    <property type="match status" value="1"/>
</dbReference>
<evidence type="ECO:0000256" key="7">
    <source>
        <dbReference type="HAMAP-Rule" id="MF_00607"/>
    </source>
</evidence>
<name>A0A939T2R4_9ACTN</name>
<evidence type="ECO:0000256" key="8">
    <source>
        <dbReference type="PROSITE-ProRule" id="PRU01026"/>
    </source>
</evidence>
<protein>
    <recommendedName>
        <fullName evidence="7">Ribosomal RNA small subunit methyltransferase A</fullName>
        <ecNumber evidence="7">2.1.1.182</ecNumber>
    </recommendedName>
    <alternativeName>
        <fullName evidence="7">16S rRNA (adenine(1518)-N(6)/adenine(1519)-N(6))-dimethyltransferase</fullName>
    </alternativeName>
    <alternativeName>
        <fullName evidence="7">16S rRNA dimethyladenosine transferase</fullName>
    </alternativeName>
    <alternativeName>
        <fullName evidence="7">16S rRNA dimethylase</fullName>
    </alternativeName>
    <alternativeName>
        <fullName evidence="7">S-adenosylmethionine-6-N', N'-adenosyl(rRNA) dimethyltransferase</fullName>
    </alternativeName>
</protein>
<dbReference type="Gene3D" id="1.10.8.100">
    <property type="entry name" value="Ribosomal RNA adenine dimethylase-like, domain 2"/>
    <property type="match status" value="1"/>
</dbReference>
<accession>A0A939T2R4</accession>
<keyword evidence="2 7" id="KW-0698">rRNA processing</keyword>
<keyword evidence="1 7" id="KW-0963">Cytoplasm</keyword>
<comment type="function">
    <text evidence="7">Specifically dimethylates two adjacent adenosines (A1518 and A1519) in the loop of a conserved hairpin near the 3'-end of 16S rRNA in the 30S particle. May play a critical role in biogenesis of 30S subunits.</text>
</comment>
<dbReference type="EMBL" id="JAGEOJ010000003">
    <property type="protein sequence ID" value="MBO2447023.1"/>
    <property type="molecule type" value="Genomic_DNA"/>
</dbReference>
<dbReference type="FunFam" id="3.40.50.150:FF:000023">
    <property type="entry name" value="Ribosomal RNA small subunit methyltransferase A"/>
    <property type="match status" value="1"/>
</dbReference>
<evidence type="ECO:0000313" key="12">
    <source>
        <dbReference type="Proteomes" id="UP000669179"/>
    </source>
</evidence>
<dbReference type="EC" id="2.1.1.182" evidence="7"/>
<comment type="similarity">
    <text evidence="7">Belongs to the class I-like SAM-binding methyltransferase superfamily. rRNA adenine N(6)-methyltransferase family. RsmA subfamily.</text>
</comment>
<sequence length="336" mass="35053">MGDRQDTRVLLGPADVRELAERLGVRPTKTLGQNFVIDGNTVRRIVRSAELSPDDVVLEVGPGLGSLTLALLPEVRRVTAVEIDTVLAEALPETVRSRAPELAERLEVVQADALKIDALPGPEPTALVANLPYNVAVPVVLHLLAVLPSLRSALVMVQSEVADRMVAAPGSKIYGIPSLKIAWYGEARRAGPVGRAVFWPAPNVDSGLVAFSRGEPPVTSATRAEVFAVVDAAFAQRRKTLRAALAGWAGSPAAAEEALRAAGVDPRARGEALDIAAFARIARYRPGGEHDQEEAEDHVEGAFAGDDAEAGGEAEGARDGGTDSAGGPGRAGSGVQ</sequence>
<feature type="binding site" evidence="7 8">
    <location>
        <position position="34"/>
    </location>
    <ligand>
        <name>S-adenosyl-L-methionine</name>
        <dbReference type="ChEBI" id="CHEBI:59789"/>
    </ligand>
</feature>
<dbReference type="PROSITE" id="PS51689">
    <property type="entry name" value="SAM_RNA_A_N6_MT"/>
    <property type="match status" value="1"/>
</dbReference>
<dbReference type="Pfam" id="PF00398">
    <property type="entry name" value="RrnaAD"/>
    <property type="match status" value="1"/>
</dbReference>